<reference evidence="8" key="1">
    <citation type="journal article" date="2014" name="Int. J. Syst. Evol. Microbiol.">
        <title>Complete genome sequence of Corynebacterium casei LMG S-19264T (=DSM 44701T), isolated from a smear-ripened cheese.</title>
        <authorList>
            <consortium name="US DOE Joint Genome Institute (JGI-PGF)"/>
            <person name="Walter F."/>
            <person name="Albersmeier A."/>
            <person name="Kalinowski J."/>
            <person name="Ruckert C."/>
        </authorList>
    </citation>
    <scope>NUCLEOTIDE SEQUENCE</scope>
    <source>
        <strain evidence="8">CGMCC 1.15425</strain>
    </source>
</reference>
<dbReference type="GO" id="GO:0016831">
    <property type="term" value="F:carboxy-lyase activity"/>
    <property type="evidence" value="ECO:0007669"/>
    <property type="project" value="UniProtKB-KW"/>
</dbReference>
<dbReference type="GO" id="GO:0019752">
    <property type="term" value="P:carboxylic acid metabolic process"/>
    <property type="evidence" value="ECO:0007669"/>
    <property type="project" value="InterPro"/>
</dbReference>
<dbReference type="EMBL" id="BMIY01000004">
    <property type="protein sequence ID" value="GGG54636.1"/>
    <property type="molecule type" value="Genomic_DNA"/>
</dbReference>
<dbReference type="Pfam" id="PF00282">
    <property type="entry name" value="Pyridoxal_deC"/>
    <property type="match status" value="1"/>
</dbReference>
<evidence type="ECO:0000256" key="3">
    <source>
        <dbReference type="ARBA" id="ARBA00022793"/>
    </source>
</evidence>
<dbReference type="AlphaFoldDB" id="A0A917GRC2"/>
<evidence type="ECO:0000256" key="2">
    <source>
        <dbReference type="ARBA" id="ARBA00009533"/>
    </source>
</evidence>
<evidence type="ECO:0000256" key="6">
    <source>
        <dbReference type="PIRSR" id="PIRSR602129-50"/>
    </source>
</evidence>
<accession>A0A917GRC2</accession>
<dbReference type="PANTHER" id="PTHR45677:SF8">
    <property type="entry name" value="CYSTEINE SULFINIC ACID DECARBOXYLASE"/>
    <property type="match status" value="1"/>
</dbReference>
<dbReference type="InterPro" id="IPR015422">
    <property type="entry name" value="PyrdxlP-dep_Trfase_small"/>
</dbReference>
<keyword evidence="3" id="KW-0210">Decarboxylase</keyword>
<proteinExistence type="inferred from homology"/>
<protein>
    <submittedName>
        <fullName evidence="8">2,4-diaminobutyrate decarboxylase</fullName>
    </submittedName>
</protein>
<keyword evidence="9" id="KW-1185">Reference proteome</keyword>
<gene>
    <name evidence="8" type="ORF">GCM10011403_09690</name>
</gene>
<dbReference type="GO" id="GO:0005737">
    <property type="term" value="C:cytoplasm"/>
    <property type="evidence" value="ECO:0007669"/>
    <property type="project" value="TreeGrafter"/>
</dbReference>
<organism evidence="8 9">
    <name type="scientific">Pseudohongiella nitratireducens</name>
    <dbReference type="NCBI Taxonomy" id="1768907"/>
    <lineage>
        <taxon>Bacteria</taxon>
        <taxon>Pseudomonadati</taxon>
        <taxon>Pseudomonadota</taxon>
        <taxon>Gammaproteobacteria</taxon>
        <taxon>Pseudomonadales</taxon>
        <taxon>Pseudohongiellaceae</taxon>
        <taxon>Pseudohongiella</taxon>
    </lineage>
</organism>
<dbReference type="InterPro" id="IPR002129">
    <property type="entry name" value="PyrdxlP-dep_de-COase"/>
</dbReference>
<comment type="cofactor">
    <cofactor evidence="1 6 7">
        <name>pyridoxal 5'-phosphate</name>
        <dbReference type="ChEBI" id="CHEBI:597326"/>
    </cofactor>
</comment>
<reference evidence="8" key="2">
    <citation type="submission" date="2020-09" db="EMBL/GenBank/DDBJ databases">
        <authorList>
            <person name="Sun Q."/>
            <person name="Zhou Y."/>
        </authorList>
    </citation>
    <scope>NUCLEOTIDE SEQUENCE</scope>
    <source>
        <strain evidence="8">CGMCC 1.15425</strain>
    </source>
</reference>
<evidence type="ECO:0000313" key="8">
    <source>
        <dbReference type="EMBL" id="GGG54636.1"/>
    </source>
</evidence>
<dbReference type="InterPro" id="IPR022517">
    <property type="entry name" value="Asp_decarboxylase_pyridox"/>
</dbReference>
<dbReference type="Gene3D" id="3.90.1150.10">
    <property type="entry name" value="Aspartate Aminotransferase, domain 1"/>
    <property type="match status" value="1"/>
</dbReference>
<dbReference type="Proteomes" id="UP000627715">
    <property type="component" value="Unassembled WGS sequence"/>
</dbReference>
<evidence type="ECO:0000313" key="9">
    <source>
        <dbReference type="Proteomes" id="UP000627715"/>
    </source>
</evidence>
<evidence type="ECO:0000256" key="1">
    <source>
        <dbReference type="ARBA" id="ARBA00001933"/>
    </source>
</evidence>
<evidence type="ECO:0000256" key="5">
    <source>
        <dbReference type="ARBA" id="ARBA00023239"/>
    </source>
</evidence>
<dbReference type="PANTHER" id="PTHR45677">
    <property type="entry name" value="GLUTAMATE DECARBOXYLASE-RELATED"/>
    <property type="match status" value="1"/>
</dbReference>
<dbReference type="SUPFAM" id="SSF53383">
    <property type="entry name" value="PLP-dependent transferases"/>
    <property type="match status" value="1"/>
</dbReference>
<sequence length="548" mass="60214">MSDDKKLARASLDSLYRIFTVPEAPDSTLGRIDQSLSQDLAGFLQQHIVASERDLADIESDFDSAAIPEHPTFVSEQIQFVMDKLVAQSVHISAPSFVGHMASALPYFMLPLSRIMMALNQNLVKVETSKAFTPMERQVVGMIHKLVYDNDEAFYEHWMHDRAHALGSFCSGGTIANLTALWAARNNALPPGGDFRGLGQDGLLAGMQHHGYQGLAILVSERGHYSLGKAADILGIGRRSLIAIPTDNRNKVRTDLLASKCDELKRQNIRVMAIVGIAGASETGSVDPLDTMADIAAERGIHFHVDSAWGGPTLFSSTHRHLLKGIERADSVTLDAHKQLYVPMGAGIAVFRDPKTLTSVEHHAEYIIRKGSKDLGSHTVEGSRPGMAILVHSGLHIIGRQGYELLIDQGIEKARAFAQMIRESDDFELVSEPELNILTYRYVPADIAQALAQAPESLQRAVNEELNKATKRIQKIQRGLGKSFVSRTRLNPALYDGDDIIVFRAVLANPLTNTEILSDLLEEQRQIAATRDDVKTILGLARACFRSC</sequence>
<evidence type="ECO:0000256" key="7">
    <source>
        <dbReference type="RuleBase" id="RU000382"/>
    </source>
</evidence>
<dbReference type="RefSeq" id="WP_068812203.1">
    <property type="nucleotide sequence ID" value="NZ_BMIY01000004.1"/>
</dbReference>
<keyword evidence="4 6" id="KW-0663">Pyridoxal phosphate</keyword>
<name>A0A917GRC2_9GAMM</name>
<dbReference type="Gene3D" id="3.40.640.10">
    <property type="entry name" value="Type I PLP-dependent aspartate aminotransferase-like (Major domain)"/>
    <property type="match status" value="1"/>
</dbReference>
<evidence type="ECO:0000256" key="4">
    <source>
        <dbReference type="ARBA" id="ARBA00022898"/>
    </source>
</evidence>
<keyword evidence="5 7" id="KW-0456">Lyase</keyword>
<comment type="similarity">
    <text evidence="2 7">Belongs to the group II decarboxylase family.</text>
</comment>
<dbReference type="NCBIfam" id="TIGR03799">
    <property type="entry name" value="NOD_PanD_pyr"/>
    <property type="match status" value="1"/>
</dbReference>
<dbReference type="GO" id="GO:0030170">
    <property type="term" value="F:pyridoxal phosphate binding"/>
    <property type="evidence" value="ECO:0007669"/>
    <property type="project" value="InterPro"/>
</dbReference>
<dbReference type="InterPro" id="IPR015421">
    <property type="entry name" value="PyrdxlP-dep_Trfase_major"/>
</dbReference>
<feature type="modified residue" description="N6-(pyridoxal phosphate)lysine" evidence="6">
    <location>
        <position position="338"/>
    </location>
</feature>
<comment type="caution">
    <text evidence="8">The sequence shown here is derived from an EMBL/GenBank/DDBJ whole genome shotgun (WGS) entry which is preliminary data.</text>
</comment>
<dbReference type="OrthoDB" id="9803665at2"/>
<dbReference type="InterPro" id="IPR015424">
    <property type="entry name" value="PyrdxlP-dep_Trfase"/>
</dbReference>